<reference evidence="1" key="1">
    <citation type="submission" date="2020-03" db="EMBL/GenBank/DDBJ databases">
        <title>The deep terrestrial virosphere.</title>
        <authorList>
            <person name="Holmfeldt K."/>
            <person name="Nilsson E."/>
            <person name="Simone D."/>
            <person name="Lopez-Fernandez M."/>
            <person name="Wu X."/>
            <person name="de Brujin I."/>
            <person name="Lundin D."/>
            <person name="Andersson A."/>
            <person name="Bertilsson S."/>
            <person name="Dopson M."/>
        </authorList>
    </citation>
    <scope>NUCLEOTIDE SEQUENCE</scope>
    <source>
        <strain evidence="1">MM415A06864</strain>
    </source>
</reference>
<organism evidence="1">
    <name type="scientific">viral metagenome</name>
    <dbReference type="NCBI Taxonomy" id="1070528"/>
    <lineage>
        <taxon>unclassified sequences</taxon>
        <taxon>metagenomes</taxon>
        <taxon>organismal metagenomes</taxon>
    </lineage>
</organism>
<sequence>MNCERCNTETQTFLTNLKGARKYLCPKCYTILTQLYTKVEKGKVVGL</sequence>
<dbReference type="AlphaFoldDB" id="A0A6M3JHR8"/>
<accession>A0A6M3JHR8</accession>
<evidence type="ECO:0000313" key="1">
    <source>
        <dbReference type="EMBL" id="QJA68407.1"/>
    </source>
</evidence>
<dbReference type="EMBL" id="MT141614">
    <property type="protein sequence ID" value="QJA68407.1"/>
    <property type="molecule type" value="Genomic_DNA"/>
</dbReference>
<name>A0A6M3JHR8_9ZZZZ</name>
<protein>
    <submittedName>
        <fullName evidence="1">Uncharacterized protein</fullName>
    </submittedName>
</protein>
<gene>
    <name evidence="1" type="ORF">MM415A06864_0008</name>
</gene>
<proteinExistence type="predicted"/>